<protein>
    <submittedName>
        <fullName evidence="2">Transposase</fullName>
    </submittedName>
</protein>
<evidence type="ECO:0000313" key="3">
    <source>
        <dbReference type="Proteomes" id="UP001243717"/>
    </source>
</evidence>
<comment type="caution">
    <text evidence="2">The sequence shown here is derived from an EMBL/GenBank/DDBJ whole genome shotgun (WGS) entry which is preliminary data.</text>
</comment>
<dbReference type="Pfam" id="PF01609">
    <property type="entry name" value="DDE_Tnp_1"/>
    <property type="match status" value="1"/>
</dbReference>
<organism evidence="2 3">
    <name type="scientific">Thalassobacterium sedimentorum</name>
    <dbReference type="NCBI Taxonomy" id="3041258"/>
    <lineage>
        <taxon>Bacteria</taxon>
        <taxon>Pseudomonadati</taxon>
        <taxon>Verrucomicrobiota</taxon>
        <taxon>Opitutia</taxon>
        <taxon>Puniceicoccales</taxon>
        <taxon>Coraliomargaritaceae</taxon>
        <taxon>Thalassobacterium</taxon>
    </lineage>
</organism>
<dbReference type="InterPro" id="IPR002559">
    <property type="entry name" value="Transposase_11"/>
</dbReference>
<dbReference type="PANTHER" id="PTHR30007:SF0">
    <property type="entry name" value="TRANSPOSASE"/>
    <property type="match status" value="1"/>
</dbReference>
<dbReference type="EMBL" id="JARXIC010000150">
    <property type="protein sequence ID" value="MDQ8196495.1"/>
    <property type="molecule type" value="Genomic_DNA"/>
</dbReference>
<dbReference type="PANTHER" id="PTHR30007">
    <property type="entry name" value="PHP DOMAIN PROTEIN"/>
    <property type="match status" value="1"/>
</dbReference>
<accession>A0ABU1ARJ1</accession>
<proteinExistence type="predicted"/>
<evidence type="ECO:0000259" key="1">
    <source>
        <dbReference type="Pfam" id="PF01609"/>
    </source>
</evidence>
<gene>
    <name evidence="2" type="ORF">QEH59_18845</name>
</gene>
<dbReference type="RefSeq" id="WP_308986926.1">
    <property type="nucleotide sequence ID" value="NZ_JARXIC010000150.1"/>
</dbReference>
<feature type="domain" description="Transposase IS4-like" evidence="1">
    <location>
        <begin position="2"/>
        <end position="116"/>
    </location>
</feature>
<keyword evidence="3" id="KW-1185">Reference proteome</keyword>
<reference evidence="2 3" key="1">
    <citation type="submission" date="2023-04" db="EMBL/GenBank/DDBJ databases">
        <title>A novel bacteria isolated from coastal sediment.</title>
        <authorList>
            <person name="Liu X.-J."/>
            <person name="Du Z.-J."/>
        </authorList>
    </citation>
    <scope>NUCLEOTIDE SEQUENCE [LARGE SCALE GENOMIC DNA]</scope>
    <source>
        <strain evidence="2 3">SDUM461004</strain>
    </source>
</reference>
<evidence type="ECO:0000313" key="2">
    <source>
        <dbReference type="EMBL" id="MDQ8196495.1"/>
    </source>
</evidence>
<feature type="non-terminal residue" evidence="2">
    <location>
        <position position="1"/>
    </location>
</feature>
<sequence>IRGYDAGKRVVGRKRHLLVDSLGLVLLAVVHPANIQDRDGAKLLLELLTNRFGWLKPIWADGGYAGKLVQWVRQLQRKRPIQLDIVRRRDDTRGFKVLPKRWIVERTFGWLSKYRRMS</sequence>
<dbReference type="Proteomes" id="UP001243717">
    <property type="component" value="Unassembled WGS sequence"/>
</dbReference>
<feature type="non-terminal residue" evidence="2">
    <location>
        <position position="118"/>
    </location>
</feature>
<name>A0ABU1ARJ1_9BACT</name>